<feature type="compositionally biased region" description="Basic and acidic residues" evidence="4">
    <location>
        <begin position="32"/>
        <end position="54"/>
    </location>
</feature>
<dbReference type="OrthoDB" id="26525at2759"/>
<dbReference type="SUPFAM" id="SSF47473">
    <property type="entry name" value="EF-hand"/>
    <property type="match status" value="1"/>
</dbReference>
<accession>A0A8T2VGY4</accession>
<feature type="domain" description="EF-hand" evidence="5">
    <location>
        <begin position="98"/>
        <end position="132"/>
    </location>
</feature>
<evidence type="ECO:0000256" key="1">
    <source>
        <dbReference type="ARBA" id="ARBA00022723"/>
    </source>
</evidence>
<dbReference type="SMART" id="SM00054">
    <property type="entry name" value="EFh"/>
    <property type="match status" value="4"/>
</dbReference>
<dbReference type="InterPro" id="IPR011992">
    <property type="entry name" value="EF-hand-dom_pair"/>
</dbReference>
<dbReference type="Proteomes" id="UP000825935">
    <property type="component" value="Chromosome 2"/>
</dbReference>
<dbReference type="EMBL" id="CM035407">
    <property type="protein sequence ID" value="KAH7445126.1"/>
    <property type="molecule type" value="Genomic_DNA"/>
</dbReference>
<dbReference type="FunFam" id="1.10.238.10:FF:000001">
    <property type="entry name" value="Calmodulin 1"/>
    <property type="match status" value="1"/>
</dbReference>
<dbReference type="PROSITE" id="PS50222">
    <property type="entry name" value="EF_HAND_2"/>
    <property type="match status" value="4"/>
</dbReference>
<dbReference type="InterPro" id="IPR018247">
    <property type="entry name" value="EF_Hand_1_Ca_BS"/>
</dbReference>
<dbReference type="PANTHER" id="PTHR10891">
    <property type="entry name" value="EF-HAND CALCIUM-BINDING DOMAIN CONTAINING PROTEIN"/>
    <property type="match status" value="1"/>
</dbReference>
<organism evidence="6 7">
    <name type="scientific">Ceratopteris richardii</name>
    <name type="common">Triangle waterfern</name>
    <dbReference type="NCBI Taxonomy" id="49495"/>
    <lineage>
        <taxon>Eukaryota</taxon>
        <taxon>Viridiplantae</taxon>
        <taxon>Streptophyta</taxon>
        <taxon>Embryophyta</taxon>
        <taxon>Tracheophyta</taxon>
        <taxon>Polypodiopsida</taxon>
        <taxon>Polypodiidae</taxon>
        <taxon>Polypodiales</taxon>
        <taxon>Pteridineae</taxon>
        <taxon>Pteridaceae</taxon>
        <taxon>Parkerioideae</taxon>
        <taxon>Ceratopteris</taxon>
    </lineage>
</organism>
<dbReference type="GO" id="GO:0005509">
    <property type="term" value="F:calcium ion binding"/>
    <property type="evidence" value="ECO:0007669"/>
    <property type="project" value="InterPro"/>
</dbReference>
<name>A0A8T2VGY4_CERRI</name>
<dbReference type="InterPro" id="IPR002048">
    <property type="entry name" value="EF_hand_dom"/>
</dbReference>
<protein>
    <recommendedName>
        <fullName evidence="5">EF-hand domain-containing protein</fullName>
    </recommendedName>
</protein>
<evidence type="ECO:0000256" key="4">
    <source>
        <dbReference type="SAM" id="MobiDB-lite"/>
    </source>
</evidence>
<dbReference type="OMA" id="AHAGENM"/>
<feature type="domain" description="EF-hand" evidence="5">
    <location>
        <begin position="169"/>
        <end position="199"/>
    </location>
</feature>
<evidence type="ECO:0000256" key="2">
    <source>
        <dbReference type="ARBA" id="ARBA00022737"/>
    </source>
</evidence>
<evidence type="ECO:0000259" key="5">
    <source>
        <dbReference type="PROSITE" id="PS50222"/>
    </source>
</evidence>
<feature type="domain" description="EF-hand" evidence="5">
    <location>
        <begin position="133"/>
        <end position="168"/>
    </location>
</feature>
<feature type="region of interest" description="Disordered" evidence="4">
    <location>
        <begin position="1"/>
        <end position="62"/>
    </location>
</feature>
<dbReference type="Gene3D" id="1.10.238.10">
    <property type="entry name" value="EF-hand"/>
    <property type="match status" value="2"/>
</dbReference>
<feature type="domain" description="EF-hand" evidence="5">
    <location>
        <begin position="66"/>
        <end position="97"/>
    </location>
</feature>
<proteinExistence type="predicted"/>
<dbReference type="AlphaFoldDB" id="A0A8T2VGY4"/>
<dbReference type="FunFam" id="1.10.238.10:FF:000089">
    <property type="entry name" value="calmodulin-like protein 3"/>
    <property type="match status" value="1"/>
</dbReference>
<sequence length="199" mass="22486">MGVRLGSQWKADSAHAGENMSFYSKRRPKNSSSKDRKSCSPDNVVDQKERKQTEPLKSSLPRSDCELEEAFRRFDADSDGKISPSELGAVFRSLGDQLTDEDLILMVKAVDKDGDGFVDLQEFISMNAEHASSSQESLREAFRVFDTNSDGKISVEELYRVFTCLGETYSMEECERMIQNNYSDGDGFVDFEEFCAMML</sequence>
<dbReference type="PROSITE" id="PS00018">
    <property type="entry name" value="EF_HAND_1"/>
    <property type="match status" value="2"/>
</dbReference>
<evidence type="ECO:0000256" key="3">
    <source>
        <dbReference type="ARBA" id="ARBA00022837"/>
    </source>
</evidence>
<gene>
    <name evidence="6" type="ORF">KP509_02G108000</name>
</gene>
<keyword evidence="2" id="KW-0677">Repeat</keyword>
<dbReference type="InterPro" id="IPR039647">
    <property type="entry name" value="EF_hand_pair_protein_CML-like"/>
</dbReference>
<evidence type="ECO:0000313" key="7">
    <source>
        <dbReference type="Proteomes" id="UP000825935"/>
    </source>
</evidence>
<dbReference type="Pfam" id="PF13499">
    <property type="entry name" value="EF-hand_7"/>
    <property type="match status" value="2"/>
</dbReference>
<keyword evidence="1" id="KW-0479">Metal-binding</keyword>
<keyword evidence="3" id="KW-0106">Calcium</keyword>
<dbReference type="CDD" id="cd00051">
    <property type="entry name" value="EFh"/>
    <property type="match status" value="2"/>
</dbReference>
<comment type="caution">
    <text evidence="6">The sequence shown here is derived from an EMBL/GenBank/DDBJ whole genome shotgun (WGS) entry which is preliminary data.</text>
</comment>
<evidence type="ECO:0000313" key="6">
    <source>
        <dbReference type="EMBL" id="KAH7445126.1"/>
    </source>
</evidence>
<keyword evidence="7" id="KW-1185">Reference proteome</keyword>
<reference evidence="6" key="1">
    <citation type="submission" date="2021-08" db="EMBL/GenBank/DDBJ databases">
        <title>WGS assembly of Ceratopteris richardii.</title>
        <authorList>
            <person name="Marchant D.B."/>
            <person name="Chen G."/>
            <person name="Jenkins J."/>
            <person name="Shu S."/>
            <person name="Leebens-Mack J."/>
            <person name="Grimwood J."/>
            <person name="Schmutz J."/>
            <person name="Soltis P."/>
            <person name="Soltis D."/>
            <person name="Chen Z.-H."/>
        </authorList>
    </citation>
    <scope>NUCLEOTIDE SEQUENCE</scope>
    <source>
        <strain evidence="6">Whitten #5841</strain>
        <tissue evidence="6">Leaf</tissue>
    </source>
</reference>